<evidence type="ECO:0000256" key="6">
    <source>
        <dbReference type="SAM" id="MobiDB-lite"/>
    </source>
</evidence>
<dbReference type="InterPro" id="IPR013909">
    <property type="entry name" value="NuBaID_C"/>
</dbReference>
<dbReference type="PANTHER" id="PTHR15835">
    <property type="entry name" value="NUCLEAR-INTERACTING PARTNER OF ALK"/>
    <property type="match status" value="1"/>
</dbReference>
<dbReference type="GO" id="GO:0005634">
    <property type="term" value="C:nucleus"/>
    <property type="evidence" value="ECO:0007669"/>
    <property type="project" value="UniProtKB-SubCell"/>
</dbReference>
<gene>
    <name evidence="9" type="ORF">ACHAWO_010989</name>
</gene>
<dbReference type="Pfam" id="PF08600">
    <property type="entry name" value="NuBaID_C"/>
    <property type="match status" value="1"/>
</dbReference>
<accession>A0ABD3NL81</accession>
<evidence type="ECO:0008006" key="11">
    <source>
        <dbReference type="Google" id="ProtNLM"/>
    </source>
</evidence>
<dbReference type="EMBL" id="JALLPJ020001106">
    <property type="protein sequence ID" value="KAL3776273.1"/>
    <property type="molecule type" value="Genomic_DNA"/>
</dbReference>
<feature type="compositionally biased region" description="Basic and acidic residues" evidence="6">
    <location>
        <begin position="38"/>
        <end position="53"/>
    </location>
</feature>
<dbReference type="GO" id="GO:0008270">
    <property type="term" value="F:zinc ion binding"/>
    <property type="evidence" value="ECO:0007669"/>
    <property type="project" value="UniProtKB-KW"/>
</dbReference>
<evidence type="ECO:0000313" key="9">
    <source>
        <dbReference type="EMBL" id="KAL3776273.1"/>
    </source>
</evidence>
<evidence type="ECO:0000259" key="8">
    <source>
        <dbReference type="Pfam" id="PF08600"/>
    </source>
</evidence>
<proteinExistence type="predicted"/>
<comment type="subcellular location">
    <subcellularLocation>
        <location evidence="1">Nucleus</location>
    </subcellularLocation>
</comment>
<evidence type="ECO:0000256" key="5">
    <source>
        <dbReference type="ARBA" id="ARBA00023242"/>
    </source>
</evidence>
<dbReference type="PANTHER" id="PTHR15835:SF6">
    <property type="entry name" value="ZINC FINGER C3HC-TYPE PROTEIN 1"/>
    <property type="match status" value="1"/>
</dbReference>
<feature type="region of interest" description="Disordered" evidence="6">
    <location>
        <begin position="31"/>
        <end position="53"/>
    </location>
</feature>
<dbReference type="Pfam" id="PF07967">
    <property type="entry name" value="zf-C3HC"/>
    <property type="match status" value="1"/>
</dbReference>
<reference evidence="9 10" key="1">
    <citation type="submission" date="2024-10" db="EMBL/GenBank/DDBJ databases">
        <title>Updated reference genomes for cyclostephanoid diatoms.</title>
        <authorList>
            <person name="Roberts W.R."/>
            <person name="Alverson A.J."/>
        </authorList>
    </citation>
    <scope>NUCLEOTIDE SEQUENCE [LARGE SCALE GENOMIC DNA]</scope>
    <source>
        <strain evidence="9 10">AJA010-31</strain>
    </source>
</reference>
<sequence>MPATPSEGHRSSIEELEKSIEATLAQYRSSFDASASHNENDTSQEKDSSISHQEFRSRLNSFRPDTYFAKPVCLSPLNCAALGWQNTEQDIIQCPQCNSVICIAFHPNLSKKSHDDLTQQYLKMLATSHEDNCSFRRYAGRWLKIMERLGKQKSPLDSAKHADLTSGYPKDHLVFVPPYFLSLSSSFLIFEDASNDGSVTYSKIKEESAVVLQGLPKSAEFELSIPDAMKDFCEVPASIKRSRIQTANLLATFGWHIRTCDEGCVECKMCLAKSILPSRKRSREGVRVDGELHEMKLHLIDSHRVYCPYVAGFSFAPSHESQAGWKVVVKNLVKFAMKDKDEGTVIELDELWGRETRRTK</sequence>
<keyword evidence="3" id="KW-0863">Zinc-finger</keyword>
<evidence type="ECO:0000259" key="7">
    <source>
        <dbReference type="Pfam" id="PF07967"/>
    </source>
</evidence>
<feature type="domain" description="C3HC-type" evidence="7">
    <location>
        <begin position="50"/>
        <end position="138"/>
    </location>
</feature>
<keyword evidence="5" id="KW-0539">Nucleus</keyword>
<evidence type="ECO:0000313" key="10">
    <source>
        <dbReference type="Proteomes" id="UP001530400"/>
    </source>
</evidence>
<dbReference type="InterPro" id="IPR012935">
    <property type="entry name" value="NuBaID_N"/>
</dbReference>
<name>A0ABD3NL81_9STRA</name>
<dbReference type="AlphaFoldDB" id="A0ABD3NL81"/>
<keyword evidence="2" id="KW-0479">Metal-binding</keyword>
<evidence type="ECO:0000256" key="4">
    <source>
        <dbReference type="ARBA" id="ARBA00022833"/>
    </source>
</evidence>
<dbReference type="Proteomes" id="UP001530400">
    <property type="component" value="Unassembled WGS sequence"/>
</dbReference>
<evidence type="ECO:0000256" key="2">
    <source>
        <dbReference type="ARBA" id="ARBA00022723"/>
    </source>
</evidence>
<comment type="caution">
    <text evidence="9">The sequence shown here is derived from an EMBL/GenBank/DDBJ whole genome shotgun (WGS) entry which is preliminary data.</text>
</comment>
<feature type="domain" description="NuBaID C-terminal" evidence="8">
    <location>
        <begin position="247"/>
        <end position="330"/>
    </location>
</feature>
<protein>
    <recommendedName>
        <fullName evidence="11">C3HC-type domain-containing protein</fullName>
    </recommendedName>
</protein>
<evidence type="ECO:0000256" key="1">
    <source>
        <dbReference type="ARBA" id="ARBA00004123"/>
    </source>
</evidence>
<keyword evidence="4" id="KW-0862">Zinc</keyword>
<keyword evidence="10" id="KW-1185">Reference proteome</keyword>
<evidence type="ECO:0000256" key="3">
    <source>
        <dbReference type="ARBA" id="ARBA00022771"/>
    </source>
</evidence>
<organism evidence="9 10">
    <name type="scientific">Cyclotella atomus</name>
    <dbReference type="NCBI Taxonomy" id="382360"/>
    <lineage>
        <taxon>Eukaryota</taxon>
        <taxon>Sar</taxon>
        <taxon>Stramenopiles</taxon>
        <taxon>Ochrophyta</taxon>
        <taxon>Bacillariophyta</taxon>
        <taxon>Coscinodiscophyceae</taxon>
        <taxon>Thalassiosirophycidae</taxon>
        <taxon>Stephanodiscales</taxon>
        <taxon>Stephanodiscaceae</taxon>
        <taxon>Cyclotella</taxon>
    </lineage>
</organism>